<keyword evidence="3" id="KW-1185">Reference proteome</keyword>
<keyword evidence="1" id="KW-1133">Transmembrane helix</keyword>
<keyword evidence="1" id="KW-0812">Transmembrane</keyword>
<dbReference type="Proteomes" id="UP000232230">
    <property type="component" value="Chromosome"/>
</dbReference>
<keyword evidence="1" id="KW-0472">Membrane</keyword>
<dbReference type="EMBL" id="CP024965">
    <property type="protein sequence ID" value="ATZ18882.1"/>
    <property type="molecule type" value="Genomic_DNA"/>
</dbReference>
<accession>A0A2K8NYH2</accession>
<evidence type="ECO:0000313" key="2">
    <source>
        <dbReference type="EMBL" id="ATZ18882.1"/>
    </source>
</evidence>
<dbReference type="KEGG" id="esx:ESOMN_v1c05000"/>
<name>A0A2K8NYH2_9MOLU</name>
<sequence length="238" mass="28304">MQEKQKLKQILDSQMAKVLNRFWYSLVLITIPLLVLVVNFVSLFTNFVGNDNEIIILIFYLVIPILFALIENIIKNLIAYRQFYKINNFLKNFNTKSFELLQTKTQYYLFNNHYKTINTLLGIVVENPNFKSQTNLKSLKSLNIKWALMSLLILIYAPVLFVAEIVYFKNFDASNWAIIFGLITMILIWLFLFIWMIPRQIEFNIKLIKYKKNIINEAEFCFRKPLFNLKSISEKLEE</sequence>
<dbReference type="AlphaFoldDB" id="A0A2K8NYH2"/>
<dbReference type="RefSeq" id="WP_024863403.1">
    <property type="nucleotide sequence ID" value="NZ_CP024965.1"/>
</dbReference>
<gene>
    <name evidence="2" type="ORF">ESOMN_v1c05000</name>
</gene>
<feature type="transmembrane region" description="Helical" evidence="1">
    <location>
        <begin position="174"/>
        <end position="197"/>
    </location>
</feature>
<feature type="transmembrane region" description="Helical" evidence="1">
    <location>
        <begin position="54"/>
        <end position="74"/>
    </location>
</feature>
<organism evidence="2 3">
    <name type="scientific">Williamsoniiplasma somnilux</name>
    <dbReference type="NCBI Taxonomy" id="215578"/>
    <lineage>
        <taxon>Bacteria</taxon>
        <taxon>Bacillati</taxon>
        <taxon>Mycoplasmatota</taxon>
        <taxon>Mollicutes</taxon>
        <taxon>Entomoplasmatales</taxon>
        <taxon>Williamsoniiplasma</taxon>
    </lineage>
</organism>
<reference evidence="2 3" key="1">
    <citation type="submission" date="2017-11" db="EMBL/GenBank/DDBJ databases">
        <title>Genome sequence of Entomoplasma somnilux PYAN-1 (ATCC 49194).</title>
        <authorList>
            <person name="Lo W.-S."/>
            <person name="Gasparich G.E."/>
            <person name="Kuo C.-H."/>
        </authorList>
    </citation>
    <scope>NUCLEOTIDE SEQUENCE [LARGE SCALE GENOMIC DNA]</scope>
    <source>
        <strain evidence="2 3">PYAN-1</strain>
    </source>
</reference>
<feature type="transmembrane region" description="Helical" evidence="1">
    <location>
        <begin position="21"/>
        <end position="42"/>
    </location>
</feature>
<feature type="transmembrane region" description="Helical" evidence="1">
    <location>
        <begin position="146"/>
        <end position="168"/>
    </location>
</feature>
<proteinExistence type="predicted"/>
<protein>
    <submittedName>
        <fullName evidence="2">Uncharacterized protein</fullName>
    </submittedName>
</protein>
<evidence type="ECO:0000256" key="1">
    <source>
        <dbReference type="SAM" id="Phobius"/>
    </source>
</evidence>
<evidence type="ECO:0000313" key="3">
    <source>
        <dbReference type="Proteomes" id="UP000232230"/>
    </source>
</evidence>